<reference evidence="7 8" key="1">
    <citation type="journal article" date="2012" name="Science">
        <title>The Paleozoic origin of enzymatic lignin decomposition reconstructed from 31 fungal genomes.</title>
        <authorList>
            <person name="Floudas D."/>
            <person name="Binder M."/>
            <person name="Riley R."/>
            <person name="Barry K."/>
            <person name="Blanchette R.A."/>
            <person name="Henrissat B."/>
            <person name="Martinez A.T."/>
            <person name="Otillar R."/>
            <person name="Spatafora J.W."/>
            <person name="Yadav J.S."/>
            <person name="Aerts A."/>
            <person name="Benoit I."/>
            <person name="Boyd A."/>
            <person name="Carlson A."/>
            <person name="Copeland A."/>
            <person name="Coutinho P.M."/>
            <person name="de Vries R.P."/>
            <person name="Ferreira P."/>
            <person name="Findley K."/>
            <person name="Foster B."/>
            <person name="Gaskell J."/>
            <person name="Glotzer D."/>
            <person name="Gorecki P."/>
            <person name="Heitman J."/>
            <person name="Hesse C."/>
            <person name="Hori C."/>
            <person name="Igarashi K."/>
            <person name="Jurgens J.A."/>
            <person name="Kallen N."/>
            <person name="Kersten P."/>
            <person name="Kohler A."/>
            <person name="Kuees U."/>
            <person name="Kumar T.K.A."/>
            <person name="Kuo A."/>
            <person name="LaButti K."/>
            <person name="Larrondo L.F."/>
            <person name="Lindquist E."/>
            <person name="Ling A."/>
            <person name="Lombard V."/>
            <person name="Lucas S."/>
            <person name="Lundell T."/>
            <person name="Martin R."/>
            <person name="McLaughlin D.J."/>
            <person name="Morgenstern I."/>
            <person name="Morin E."/>
            <person name="Murat C."/>
            <person name="Nagy L.G."/>
            <person name="Nolan M."/>
            <person name="Ohm R.A."/>
            <person name="Patyshakuliyeva A."/>
            <person name="Rokas A."/>
            <person name="Ruiz-Duenas F.J."/>
            <person name="Sabat G."/>
            <person name="Salamov A."/>
            <person name="Samejima M."/>
            <person name="Schmutz J."/>
            <person name="Slot J.C."/>
            <person name="St John F."/>
            <person name="Stenlid J."/>
            <person name="Sun H."/>
            <person name="Sun S."/>
            <person name="Syed K."/>
            <person name="Tsang A."/>
            <person name="Wiebenga A."/>
            <person name="Young D."/>
            <person name="Pisabarro A."/>
            <person name="Eastwood D.C."/>
            <person name="Martin F."/>
            <person name="Cullen D."/>
            <person name="Grigoriev I.V."/>
            <person name="Hibbett D.S."/>
        </authorList>
    </citation>
    <scope>NUCLEOTIDE SEQUENCE [LARGE SCALE GENOMIC DNA]</scope>
    <source>
        <strain evidence="7 8">MD-104</strain>
    </source>
</reference>
<evidence type="ECO:0000256" key="2">
    <source>
        <dbReference type="ARBA" id="ARBA00006325"/>
    </source>
</evidence>
<gene>
    <name evidence="7" type="ORF">WOLCODRAFT_76976</name>
</gene>
<feature type="transmembrane region" description="Helical" evidence="6">
    <location>
        <begin position="139"/>
        <end position="172"/>
    </location>
</feature>
<keyword evidence="8" id="KW-1185">Reference proteome</keyword>
<dbReference type="PANTHER" id="PTHR22779">
    <property type="entry name" value="SD17342P"/>
    <property type="match status" value="1"/>
</dbReference>
<dbReference type="OrthoDB" id="2131401at2759"/>
<keyword evidence="5 6" id="KW-0472">Membrane</keyword>
<name>A0A2H3JQP6_WOLCO</name>
<organism evidence="7 8">
    <name type="scientific">Wolfiporia cocos (strain MD-104)</name>
    <name type="common">Brown rot fungus</name>
    <dbReference type="NCBI Taxonomy" id="742152"/>
    <lineage>
        <taxon>Eukaryota</taxon>
        <taxon>Fungi</taxon>
        <taxon>Dikarya</taxon>
        <taxon>Basidiomycota</taxon>
        <taxon>Agaricomycotina</taxon>
        <taxon>Agaricomycetes</taxon>
        <taxon>Polyporales</taxon>
        <taxon>Phaeolaceae</taxon>
        <taxon>Wolfiporia</taxon>
    </lineage>
</organism>
<dbReference type="EMBL" id="KB468157">
    <property type="protein sequence ID" value="PCH44480.1"/>
    <property type="molecule type" value="Genomic_DNA"/>
</dbReference>
<evidence type="ECO:0000313" key="7">
    <source>
        <dbReference type="EMBL" id="PCH44480.1"/>
    </source>
</evidence>
<dbReference type="OMA" id="FNMSTWI"/>
<comment type="similarity">
    <text evidence="2">Belongs to the TMEM170 family.</text>
</comment>
<dbReference type="Proteomes" id="UP000218811">
    <property type="component" value="Unassembled WGS sequence"/>
</dbReference>
<dbReference type="GO" id="GO:0016020">
    <property type="term" value="C:membrane"/>
    <property type="evidence" value="ECO:0007669"/>
    <property type="project" value="UniProtKB-SubCell"/>
</dbReference>
<proteinExistence type="inferred from homology"/>
<dbReference type="PANTHER" id="PTHR22779:SF6">
    <property type="entry name" value="SD17342P"/>
    <property type="match status" value="1"/>
</dbReference>
<evidence type="ECO:0000256" key="3">
    <source>
        <dbReference type="ARBA" id="ARBA00022692"/>
    </source>
</evidence>
<feature type="transmembrane region" description="Helical" evidence="6">
    <location>
        <begin position="44"/>
        <end position="68"/>
    </location>
</feature>
<dbReference type="AlphaFoldDB" id="A0A2H3JQP6"/>
<evidence type="ECO:0000313" key="8">
    <source>
        <dbReference type="Proteomes" id="UP000218811"/>
    </source>
</evidence>
<keyword evidence="3 6" id="KW-0812">Transmembrane</keyword>
<protein>
    <submittedName>
        <fullName evidence="7">Uncharacterized protein</fullName>
    </submittedName>
</protein>
<evidence type="ECO:0000256" key="1">
    <source>
        <dbReference type="ARBA" id="ARBA00004141"/>
    </source>
</evidence>
<evidence type="ECO:0000256" key="6">
    <source>
        <dbReference type="SAM" id="Phobius"/>
    </source>
</evidence>
<keyword evidence="4 6" id="KW-1133">Transmembrane helix</keyword>
<dbReference type="STRING" id="742152.A0A2H3JQP6"/>
<comment type="subcellular location">
    <subcellularLocation>
        <location evidence="1">Membrane</location>
        <topology evidence="1">Multi-pass membrane protein</topology>
    </subcellularLocation>
</comment>
<dbReference type="InterPro" id="IPR019334">
    <property type="entry name" value="TMEM170A/B/YPR153W-like"/>
</dbReference>
<evidence type="ECO:0000256" key="4">
    <source>
        <dbReference type="ARBA" id="ARBA00022989"/>
    </source>
</evidence>
<sequence>MSTAESWPSLYNWAIEVFPLQSREPVQPAGVYLYDRHTIYKFTLYWTLVFYAPAYILCAFLAFFNLMFPPTRPLTPHKRTSFPLQLTSSYFGVPQTNNAGEIPLAPYSASPLPDERDLNTADTLQYRARAIPNEKRSRLTVALLVFLAFVIFSVAGAVVGSAIIGYVLAGLFKAGHFNMST</sequence>
<accession>A0A2H3JQP6</accession>
<evidence type="ECO:0000256" key="5">
    <source>
        <dbReference type="ARBA" id="ARBA00023136"/>
    </source>
</evidence>